<gene>
    <name evidence="2" type="ORF">FD31_GL002191</name>
</gene>
<feature type="transmembrane region" description="Helical" evidence="1">
    <location>
        <begin position="340"/>
        <end position="366"/>
    </location>
</feature>
<name>A0A0R1WJM2_9LACO</name>
<sequence>MEHRHALTRERDSVMMYFFETLIGFIFSLFILIFMHDSTFYLIFGIILLILSFFSLNITIGCLTKRPIVLIDNQRISFRANFFTIKESLPLNDIKYCECEYFIQDNIEFPNLVLYLRDDTKRHIKCNGADDRKVENFAALINNLLRGNNDANELFLREQNATHSNITQVLKKDNHESNKVIVSADIKRDETYSLGSSGTAFFGWIVLQGVSFVIAMVHFIIYTEVLFKSNFMKMFYATTISIFVLLLLNEFNYKILYALGWHSTSKGAEIDGYDQGNIHLPIFISNSSEYINRRYIISLRAKNLQIVYVMSKIIIGSLIAGGIAQLAVILNKNSVGETVMILTITAGVMIWVLFLSGYGDLFAYIFKLHIIQVENLRPHFDDKEE</sequence>
<dbReference type="AlphaFoldDB" id="A0A0R1WJM2"/>
<keyword evidence="1" id="KW-1133">Transmembrane helix</keyword>
<proteinExistence type="predicted"/>
<keyword evidence="3" id="KW-1185">Reference proteome</keyword>
<dbReference type="PATRIC" id="fig|1423774.3.peg.2271"/>
<evidence type="ECO:0000256" key="1">
    <source>
        <dbReference type="SAM" id="Phobius"/>
    </source>
</evidence>
<feature type="transmembrane region" description="Helical" evidence="1">
    <location>
        <begin position="40"/>
        <end position="63"/>
    </location>
</feature>
<reference evidence="2 3" key="1">
    <citation type="journal article" date="2015" name="Genome Announc.">
        <title>Expanding the biotechnology potential of lactobacilli through comparative genomics of 213 strains and associated genera.</title>
        <authorList>
            <person name="Sun Z."/>
            <person name="Harris H.M."/>
            <person name="McCann A."/>
            <person name="Guo C."/>
            <person name="Argimon S."/>
            <person name="Zhang W."/>
            <person name="Yang X."/>
            <person name="Jeffery I.B."/>
            <person name="Cooney J.C."/>
            <person name="Kagawa T.F."/>
            <person name="Liu W."/>
            <person name="Song Y."/>
            <person name="Salvetti E."/>
            <person name="Wrobel A."/>
            <person name="Rasinkangas P."/>
            <person name="Parkhill J."/>
            <person name="Rea M.C."/>
            <person name="O'Sullivan O."/>
            <person name="Ritari J."/>
            <person name="Douillard F.P."/>
            <person name="Paul Ross R."/>
            <person name="Yang R."/>
            <person name="Briner A.E."/>
            <person name="Felis G.E."/>
            <person name="de Vos W.M."/>
            <person name="Barrangou R."/>
            <person name="Klaenhammer T.R."/>
            <person name="Caufield P.W."/>
            <person name="Cui Y."/>
            <person name="Zhang H."/>
            <person name="O'Toole P.W."/>
        </authorList>
    </citation>
    <scope>NUCLEOTIDE SEQUENCE [LARGE SCALE GENOMIC DNA]</scope>
    <source>
        <strain evidence="2 3">DSM 16982</strain>
    </source>
</reference>
<dbReference type="RefSeq" id="WP_057891372.1">
    <property type="nucleotide sequence ID" value="NZ_AZFV01000005.1"/>
</dbReference>
<feature type="transmembrane region" description="Helical" evidence="1">
    <location>
        <begin position="201"/>
        <end position="222"/>
    </location>
</feature>
<feature type="transmembrane region" description="Helical" evidence="1">
    <location>
        <begin position="234"/>
        <end position="253"/>
    </location>
</feature>
<keyword evidence="1" id="KW-0812">Transmembrane</keyword>
<dbReference type="EMBL" id="AZFV01000005">
    <property type="protein sequence ID" value="KRM18023.1"/>
    <property type="molecule type" value="Genomic_DNA"/>
</dbReference>
<protein>
    <submittedName>
        <fullName evidence="2">Uncharacterized protein</fullName>
    </submittedName>
</protein>
<keyword evidence="1" id="KW-0472">Membrane</keyword>
<dbReference type="STRING" id="1423774.FD31_GL002191"/>
<dbReference type="Proteomes" id="UP000051302">
    <property type="component" value="Unassembled WGS sequence"/>
</dbReference>
<organism evidence="2 3">
    <name type="scientific">Companilactobacillus nantensis DSM 16982</name>
    <dbReference type="NCBI Taxonomy" id="1423774"/>
    <lineage>
        <taxon>Bacteria</taxon>
        <taxon>Bacillati</taxon>
        <taxon>Bacillota</taxon>
        <taxon>Bacilli</taxon>
        <taxon>Lactobacillales</taxon>
        <taxon>Lactobacillaceae</taxon>
        <taxon>Companilactobacillus</taxon>
    </lineage>
</organism>
<evidence type="ECO:0000313" key="3">
    <source>
        <dbReference type="Proteomes" id="UP000051302"/>
    </source>
</evidence>
<comment type="caution">
    <text evidence="2">The sequence shown here is derived from an EMBL/GenBank/DDBJ whole genome shotgun (WGS) entry which is preliminary data.</text>
</comment>
<evidence type="ECO:0000313" key="2">
    <source>
        <dbReference type="EMBL" id="KRM18023.1"/>
    </source>
</evidence>
<feature type="transmembrane region" description="Helical" evidence="1">
    <location>
        <begin position="306"/>
        <end position="328"/>
    </location>
</feature>
<accession>A0A0R1WJM2</accession>
<feature type="transmembrane region" description="Helical" evidence="1">
    <location>
        <begin position="14"/>
        <end position="34"/>
    </location>
</feature>